<dbReference type="PANTHER" id="PTHR21320">
    <property type="entry name" value="CYTOCHROME C OXIDASE ASSEMBLY PROTEIN COX11-RELATED"/>
    <property type="match status" value="1"/>
</dbReference>
<evidence type="ECO:0000256" key="2">
    <source>
        <dbReference type="ARBA" id="ARBA00004382"/>
    </source>
</evidence>
<dbReference type="PANTHER" id="PTHR21320:SF3">
    <property type="entry name" value="CYTOCHROME C OXIDASE ASSEMBLY PROTEIN COX11, MITOCHONDRIAL-RELATED"/>
    <property type="match status" value="1"/>
</dbReference>
<dbReference type="GO" id="GO:0005507">
    <property type="term" value="F:copper ion binding"/>
    <property type="evidence" value="ECO:0007669"/>
    <property type="project" value="InterPro"/>
</dbReference>
<name>A0AA37TSS6_9GAMM</name>
<comment type="caution">
    <text evidence="11">The sequence shown here is derived from an EMBL/GenBank/DDBJ whole genome shotgun (WGS) entry which is preliminary data.</text>
</comment>
<evidence type="ECO:0000256" key="8">
    <source>
        <dbReference type="ARBA" id="ARBA00023008"/>
    </source>
</evidence>
<comment type="function">
    <text evidence="1">Exerts its effect at some terminal stage of cytochrome c oxidase synthesis, probably by being involved in the insertion of the copper B into subunit I.</text>
</comment>
<keyword evidence="6" id="KW-0735">Signal-anchor</keyword>
<keyword evidence="9 10" id="KW-0472">Membrane</keyword>
<dbReference type="InterPro" id="IPR007533">
    <property type="entry name" value="Cyt_c_oxidase_assmbl_CtaG"/>
</dbReference>
<keyword evidence="5 10" id="KW-0812">Transmembrane</keyword>
<sequence>MTTQPKTNKKLTLSLVLIAFGMFGFGYALVPLYDVFCEITGINGKTRDEAVVYQAGEVNKERLVTVEFIAHVSPEMPWQFAPIVKRMQVHPGDLKRVSFEVISEAGDATLGQAIPSVSPGQAALYLNKTECFCFNQQQLAAGARAELPLIFFVDPELPEEINTLTLSYTLYNISDQLTVTAANGAHYE</sequence>
<dbReference type="PIRSF" id="PIRSF005413">
    <property type="entry name" value="COX11"/>
    <property type="match status" value="1"/>
</dbReference>
<keyword evidence="7 10" id="KW-1133">Transmembrane helix</keyword>
<evidence type="ECO:0000256" key="7">
    <source>
        <dbReference type="ARBA" id="ARBA00022989"/>
    </source>
</evidence>
<dbReference type="GO" id="GO:0005886">
    <property type="term" value="C:plasma membrane"/>
    <property type="evidence" value="ECO:0007669"/>
    <property type="project" value="UniProtKB-SubCell"/>
</dbReference>
<protein>
    <recommendedName>
        <fullName evidence="4">Cytochrome c oxidase assembly protein CtaG</fullName>
    </recommendedName>
</protein>
<proteinExistence type="inferred from homology"/>
<evidence type="ECO:0000256" key="3">
    <source>
        <dbReference type="ARBA" id="ARBA00009620"/>
    </source>
</evidence>
<dbReference type="NCBIfam" id="NF003465">
    <property type="entry name" value="PRK05089.1"/>
    <property type="match status" value="1"/>
</dbReference>
<evidence type="ECO:0000256" key="9">
    <source>
        <dbReference type="ARBA" id="ARBA00023136"/>
    </source>
</evidence>
<dbReference type="Pfam" id="PF04442">
    <property type="entry name" value="CtaG_Cox11"/>
    <property type="match status" value="1"/>
</dbReference>
<evidence type="ECO:0000256" key="10">
    <source>
        <dbReference type="SAM" id="Phobius"/>
    </source>
</evidence>
<dbReference type="Gene3D" id="2.60.370.10">
    <property type="entry name" value="Ctag/Cox11"/>
    <property type="match status" value="1"/>
</dbReference>
<gene>
    <name evidence="11" type="primary">ctaG</name>
    <name evidence="11" type="ORF">GCM10007894_14790</name>
</gene>
<evidence type="ECO:0000256" key="1">
    <source>
        <dbReference type="ARBA" id="ARBA00004007"/>
    </source>
</evidence>
<evidence type="ECO:0000256" key="4">
    <source>
        <dbReference type="ARBA" id="ARBA00015384"/>
    </source>
</evidence>
<dbReference type="InterPro" id="IPR023471">
    <property type="entry name" value="CtaG/Cox11_dom_sf"/>
</dbReference>
<organism evidence="11 12">
    <name type="scientific">Paraferrimonas haliotis</name>
    <dbReference type="NCBI Taxonomy" id="2013866"/>
    <lineage>
        <taxon>Bacteria</taxon>
        <taxon>Pseudomonadati</taxon>
        <taxon>Pseudomonadota</taxon>
        <taxon>Gammaproteobacteria</taxon>
        <taxon>Alteromonadales</taxon>
        <taxon>Ferrimonadaceae</taxon>
        <taxon>Paraferrimonas</taxon>
    </lineage>
</organism>
<keyword evidence="8" id="KW-0186">Copper</keyword>
<dbReference type="SUPFAM" id="SSF110111">
    <property type="entry name" value="Ctag/Cox11"/>
    <property type="match status" value="1"/>
</dbReference>
<dbReference type="EMBL" id="BSPO01000002">
    <property type="protein sequence ID" value="GLS83502.1"/>
    <property type="molecule type" value="Genomic_DNA"/>
</dbReference>
<keyword evidence="12" id="KW-1185">Reference proteome</keyword>
<accession>A0AA37TSS6</accession>
<comment type="similarity">
    <text evidence="3">Belongs to the COX11/CtaG family.</text>
</comment>
<dbReference type="RefSeq" id="WP_095496953.1">
    <property type="nucleotide sequence ID" value="NZ_BSPO01000002.1"/>
</dbReference>
<evidence type="ECO:0000313" key="11">
    <source>
        <dbReference type="EMBL" id="GLS83502.1"/>
    </source>
</evidence>
<feature type="transmembrane region" description="Helical" evidence="10">
    <location>
        <begin position="12"/>
        <end position="33"/>
    </location>
</feature>
<evidence type="ECO:0000256" key="6">
    <source>
        <dbReference type="ARBA" id="ARBA00022968"/>
    </source>
</evidence>
<comment type="subcellular location">
    <subcellularLocation>
        <location evidence="2">Cell inner membrane</location>
        <topology evidence="2">Single-pass type II membrane protein</topology>
        <orientation evidence="2">Periplasmic side</orientation>
    </subcellularLocation>
</comment>
<evidence type="ECO:0000313" key="12">
    <source>
        <dbReference type="Proteomes" id="UP001157439"/>
    </source>
</evidence>
<dbReference type="Proteomes" id="UP001157439">
    <property type="component" value="Unassembled WGS sequence"/>
</dbReference>
<dbReference type="AlphaFoldDB" id="A0AA37TSS6"/>
<reference evidence="11 12" key="1">
    <citation type="journal article" date="2014" name="Int. J. Syst. Evol. Microbiol.">
        <title>Complete genome sequence of Corynebacterium casei LMG S-19264T (=DSM 44701T), isolated from a smear-ripened cheese.</title>
        <authorList>
            <consortium name="US DOE Joint Genome Institute (JGI-PGF)"/>
            <person name="Walter F."/>
            <person name="Albersmeier A."/>
            <person name="Kalinowski J."/>
            <person name="Ruckert C."/>
        </authorList>
    </citation>
    <scope>NUCLEOTIDE SEQUENCE [LARGE SCALE GENOMIC DNA]</scope>
    <source>
        <strain evidence="11 12">NBRC 112785</strain>
    </source>
</reference>
<evidence type="ECO:0000256" key="5">
    <source>
        <dbReference type="ARBA" id="ARBA00022692"/>
    </source>
</evidence>